<feature type="region of interest" description="Disordered" evidence="1">
    <location>
        <begin position="34"/>
        <end position="53"/>
    </location>
</feature>
<keyword evidence="4" id="KW-1185">Reference proteome</keyword>
<dbReference type="EMBL" id="BJWL01000018">
    <property type="protein sequence ID" value="GFZ06964.1"/>
    <property type="molecule type" value="Genomic_DNA"/>
</dbReference>
<comment type="caution">
    <text evidence="3">The sequence shown here is derived from an EMBL/GenBank/DDBJ whole genome shotgun (WGS) entry which is preliminary data.</text>
</comment>
<dbReference type="AlphaFoldDB" id="A0A7J0G835"/>
<feature type="compositionally biased region" description="Acidic residues" evidence="1">
    <location>
        <begin position="98"/>
        <end position="116"/>
    </location>
</feature>
<proteinExistence type="predicted"/>
<reference evidence="3 4" key="1">
    <citation type="submission" date="2019-07" db="EMBL/GenBank/DDBJ databases">
        <title>De Novo Assembly of kiwifruit Actinidia rufa.</title>
        <authorList>
            <person name="Sugita-Konishi S."/>
            <person name="Sato K."/>
            <person name="Mori E."/>
            <person name="Abe Y."/>
            <person name="Kisaki G."/>
            <person name="Hamano K."/>
            <person name="Suezawa K."/>
            <person name="Otani M."/>
            <person name="Fukuda T."/>
            <person name="Manabe T."/>
            <person name="Gomi K."/>
            <person name="Tabuchi M."/>
            <person name="Akimitsu K."/>
            <person name="Kataoka I."/>
        </authorList>
    </citation>
    <scope>NUCLEOTIDE SEQUENCE [LARGE SCALE GENOMIC DNA]</scope>
    <source>
        <strain evidence="4">cv. Fuchu</strain>
    </source>
</reference>
<dbReference type="InterPro" id="IPR025558">
    <property type="entry name" value="DUF4283"/>
</dbReference>
<feature type="domain" description="DUF4283" evidence="2">
    <location>
        <begin position="164"/>
        <end position="240"/>
    </location>
</feature>
<protein>
    <recommendedName>
        <fullName evidence="2">DUF4283 domain-containing protein</fullName>
    </recommendedName>
</protein>
<dbReference type="PANTHER" id="PTHR31286">
    <property type="entry name" value="GLYCINE-RICH CELL WALL STRUCTURAL PROTEIN 1.8-LIKE"/>
    <property type="match status" value="1"/>
</dbReference>
<evidence type="ECO:0000313" key="3">
    <source>
        <dbReference type="EMBL" id="GFZ06964.1"/>
    </source>
</evidence>
<dbReference type="Proteomes" id="UP000585474">
    <property type="component" value="Unassembled WGS sequence"/>
</dbReference>
<dbReference type="InterPro" id="IPR040256">
    <property type="entry name" value="At4g02000-like"/>
</dbReference>
<accession>A0A7J0G835</accession>
<dbReference type="Pfam" id="PF14111">
    <property type="entry name" value="DUF4283"/>
    <property type="match status" value="1"/>
</dbReference>
<feature type="compositionally biased region" description="Basic residues" evidence="1">
    <location>
        <begin position="1"/>
        <end position="10"/>
    </location>
</feature>
<feature type="region of interest" description="Disordered" evidence="1">
    <location>
        <begin position="1"/>
        <end position="23"/>
    </location>
</feature>
<evidence type="ECO:0000259" key="2">
    <source>
        <dbReference type="Pfam" id="PF14111"/>
    </source>
</evidence>
<evidence type="ECO:0000256" key="1">
    <source>
        <dbReference type="SAM" id="MobiDB-lite"/>
    </source>
</evidence>
<feature type="region of interest" description="Disordered" evidence="1">
    <location>
        <begin position="95"/>
        <end position="121"/>
    </location>
</feature>
<gene>
    <name evidence="3" type="ORF">Acr_18g0011340</name>
</gene>
<dbReference type="PANTHER" id="PTHR31286:SF168">
    <property type="entry name" value="DUF4283 DOMAIN-CONTAINING PROTEIN"/>
    <property type="match status" value="1"/>
</dbReference>
<organism evidence="3 4">
    <name type="scientific">Actinidia rufa</name>
    <dbReference type="NCBI Taxonomy" id="165716"/>
    <lineage>
        <taxon>Eukaryota</taxon>
        <taxon>Viridiplantae</taxon>
        <taxon>Streptophyta</taxon>
        <taxon>Embryophyta</taxon>
        <taxon>Tracheophyta</taxon>
        <taxon>Spermatophyta</taxon>
        <taxon>Magnoliopsida</taxon>
        <taxon>eudicotyledons</taxon>
        <taxon>Gunneridae</taxon>
        <taxon>Pentapetalae</taxon>
        <taxon>asterids</taxon>
        <taxon>Ericales</taxon>
        <taxon>Actinidiaceae</taxon>
        <taxon>Actinidia</taxon>
    </lineage>
</organism>
<name>A0A7J0G835_9ERIC</name>
<sequence length="425" mass="46325">MGKGKSKNKNGGHGGILKTSKEDVDPILAQALARNEKSSSGVSKNRTGAAAAASTALVKQQELAESSKVAMEISNIVPGGGRPKTDLVLALEHVSEEEKSDEESEDALQTLGEEDSSAARQVNVVKPPQGAKKGSFASLFAGNSKVDGQIKIEAQDMQELDFPWERSLVGYFGGRFPGKKALKQIVDSWKVHVTIQFHSSGWIIFQFQSSEAQTSVLENGPYIIYGRPLLLKTMPQFSRFENEAISCFPVWIQLRNLPLELWSPNALGKICSKIGKPIHTDKMTANRERVSYARCLVEVNMAKELTHSVIINLPNGDAFEQVMFYENLPRFCTHCKVVGHSEAGCSVKKINAVAATGSQAATSIAEKSKAAQTEWVTKQAKATKNQSEGRDAWTSLLEKISEFRLGSSSANLFGDRSPIVSVRKL</sequence>
<dbReference type="OrthoDB" id="1939300at2759"/>
<evidence type="ECO:0000313" key="4">
    <source>
        <dbReference type="Proteomes" id="UP000585474"/>
    </source>
</evidence>